<keyword evidence="11" id="KW-1207">Sterol metabolism</keyword>
<evidence type="ECO:0000256" key="10">
    <source>
        <dbReference type="PIRSR" id="PIRSR610122-2"/>
    </source>
</evidence>
<comment type="catalytic activity">
    <reaction evidence="7">
        <text>acetoacetyl-CoA + acetyl-CoA + H2O = (3S)-3-hydroxy-3-methylglutaryl-CoA + CoA + H(+)</text>
        <dbReference type="Rhea" id="RHEA:10188"/>
        <dbReference type="ChEBI" id="CHEBI:15377"/>
        <dbReference type="ChEBI" id="CHEBI:15378"/>
        <dbReference type="ChEBI" id="CHEBI:43074"/>
        <dbReference type="ChEBI" id="CHEBI:57286"/>
        <dbReference type="ChEBI" id="CHEBI:57287"/>
        <dbReference type="ChEBI" id="CHEBI:57288"/>
        <dbReference type="EC" id="2.3.3.10"/>
    </reaction>
    <physiologicalReaction direction="left-to-right" evidence="7">
        <dbReference type="Rhea" id="RHEA:10189"/>
    </physiologicalReaction>
</comment>
<dbReference type="Pfam" id="PF22945">
    <property type="entry name" value="LEM-3_GIY-YIG"/>
    <property type="match status" value="1"/>
</dbReference>
<feature type="binding site" evidence="10">
    <location>
        <position position="261"/>
    </location>
    <ligand>
        <name>CoA</name>
        <dbReference type="ChEBI" id="CHEBI:57287"/>
    </ligand>
</feature>
<keyword evidence="16" id="KW-1185">Reference proteome</keyword>
<feature type="domain" description="Hydroxymethylglutaryl-coenzyme A synthase N-terminal" evidence="13">
    <location>
        <begin position="4"/>
        <end position="177"/>
    </location>
</feature>
<dbReference type="Gene3D" id="3.40.47.10">
    <property type="match status" value="1"/>
</dbReference>
<reference evidence="15 16" key="1">
    <citation type="journal article" date="2018" name="Elife">
        <title>Firefly genomes illuminate parallel origins of bioluminescence in beetles.</title>
        <authorList>
            <person name="Fallon T.R."/>
            <person name="Lower S.E."/>
            <person name="Chang C.H."/>
            <person name="Bessho-Uehara M."/>
            <person name="Martin G.J."/>
            <person name="Bewick A.J."/>
            <person name="Behringer M."/>
            <person name="Debat H.J."/>
            <person name="Wong I."/>
            <person name="Day J.C."/>
            <person name="Suvorov A."/>
            <person name="Silva C.J."/>
            <person name="Stanger-Hall K.F."/>
            <person name="Hall D.W."/>
            <person name="Schmitz R.J."/>
            <person name="Nelson D.R."/>
            <person name="Lewis S.M."/>
            <person name="Shigenobu S."/>
            <person name="Bybee S.M."/>
            <person name="Larracuente A.M."/>
            <person name="Oba Y."/>
            <person name="Weng J.K."/>
        </authorList>
    </citation>
    <scope>NUCLEOTIDE SEQUENCE [LARGE SCALE GENOMIC DNA]</scope>
    <source>
        <strain evidence="15">1611_PpyrPB1</strain>
        <tissue evidence="15">Whole body</tissue>
    </source>
</reference>
<keyword evidence="4 11" id="KW-0808">Transferase</keyword>
<evidence type="ECO:0000256" key="7">
    <source>
        <dbReference type="ARBA" id="ARBA00049887"/>
    </source>
</evidence>
<dbReference type="CDD" id="cd10454">
    <property type="entry name" value="GIY-YIG_COG3680_Meta"/>
    <property type="match status" value="1"/>
</dbReference>
<comment type="function">
    <text evidence="11">Catalyzes the condensation of acetyl-CoA with acetoacetyl-CoA to form HMG-CoA.</text>
</comment>
<comment type="function">
    <text evidence="8">This enzyme condenses acetyl-CoA with acetoacetyl-CoA to form HMG-CoA, which is the substrate for HMG-CoA reductase.</text>
</comment>
<evidence type="ECO:0000256" key="12">
    <source>
        <dbReference type="SAM" id="MobiDB-lite"/>
    </source>
</evidence>
<keyword evidence="11" id="KW-0444">Lipid biosynthesis</keyword>
<comment type="pathway">
    <text evidence="1 11">Metabolic intermediate biosynthesis; (R)-mevalonate biosynthesis; (R)-mevalonate from acetyl-CoA: step 2/3.</text>
</comment>
<evidence type="ECO:0000256" key="8">
    <source>
        <dbReference type="ARBA" id="ARBA00056639"/>
    </source>
</evidence>
<evidence type="ECO:0000256" key="6">
    <source>
        <dbReference type="ARBA" id="ARBA00023011"/>
    </source>
</evidence>
<dbReference type="Proteomes" id="UP000327044">
    <property type="component" value="Unassembled WGS sequence"/>
</dbReference>
<dbReference type="InterPro" id="IPR013528">
    <property type="entry name" value="HMG_CoA_synth_N"/>
</dbReference>
<feature type="binding site" evidence="10">
    <location>
        <position position="257"/>
    </location>
    <ligand>
        <name>CoA</name>
        <dbReference type="ChEBI" id="CHEBI:57287"/>
    </ligand>
</feature>
<proteinExistence type="inferred from homology"/>
<dbReference type="InterPro" id="IPR010122">
    <property type="entry name" value="HMG_CoA_synthase_euk"/>
</dbReference>
<keyword evidence="11" id="KW-0443">Lipid metabolism</keyword>
<evidence type="ECO:0000256" key="5">
    <source>
        <dbReference type="ARBA" id="ARBA00022955"/>
    </source>
</evidence>
<dbReference type="CDD" id="cd00827">
    <property type="entry name" value="init_cond_enzymes"/>
    <property type="match status" value="1"/>
</dbReference>
<dbReference type="SUPFAM" id="SSF53901">
    <property type="entry name" value="Thiolase-like"/>
    <property type="match status" value="2"/>
</dbReference>
<dbReference type="EMBL" id="VVIM01000001">
    <property type="protein sequence ID" value="KAB0803200.1"/>
    <property type="molecule type" value="Genomic_DNA"/>
</dbReference>
<dbReference type="UniPathway" id="UPA00058">
    <property type="reaction ID" value="UER00102"/>
</dbReference>
<dbReference type="GO" id="GO:0006084">
    <property type="term" value="P:acetyl-CoA metabolic process"/>
    <property type="evidence" value="ECO:0007669"/>
    <property type="project" value="InterPro"/>
</dbReference>
<sequence length="784" mass="88727">MGSWPEDVGILAIETVFPSLYVDQTELEQYDGVSAGKYTVGLGQHKMGICGDREDINSICLTVVQNLMEHYDIKYTDIGRLEVGTETIIDKSKSVKSVLMQLFEPHGVMDIEGIDTTNACYGGTAALFNAIAWVESSDWNHRYALVVTADIAVYAEGPARPTGGAGAVAMLIGPNAPLVFDRHVRATYMRHVYDFYKPDLASEFPKVDGKLSIECYLNALDTCYQLYCKRASKRDSKETPVDLNHFDYLLFHTPFCKLMQKSVGRLGLNDFLSTSPDLIPQLYPGLNNYRKVDLNNSYFDKDVEKTFMTTTKGSFETKTQPTLLLANQIGNMYTASLYGGLVSLLINQNIEQIAGSKIGLFSYGSGLASTMYSITVTKDSNDNSQLYKLISNLKNVKTKLEQRLKISPEKFMTMLAVRQQNYNKAPFKPIGRVEDLFPGTYYLVEIDEMYLYSSELEGTLLTPNCIKDSPECKTLEETLSKEFSNPDPSRKWREGVNKSSFSYLLLDPRLTNNLPNRAEQMPPTEVWKTFLESIFYVGKGKRARPYSHLYDAVKLWNAGMINDSNKKLQHILDIWKADLGVICLHVFQNVIPVEAYTREAAMIAALKLENLRNNKLGQFYGTPLTWSAQQQNKLGVALLYKAMMIFLNEGERQLKPSKSTGRPRTSEESVEQVRNSLTRSPMKSVRKASRELAIPVTTVWRVLRRRLQLRPYRLQLLQALKPTDHLLRANFANDMLFHDNEDFLDLVVFSDESTFQLSGRVNTHNVRIWGSENPHMGTSATRLS</sequence>
<dbReference type="InParanoid" id="A0A5N4B1C9"/>
<feature type="active site" description="Proton donor/acceptor" evidence="9">
    <location>
        <position position="86"/>
    </location>
</feature>
<feature type="domain" description="Hydroxymethylglutaryl-coenzyme A synthase C-terminal" evidence="14">
    <location>
        <begin position="178"/>
        <end position="450"/>
    </location>
</feature>
<evidence type="ECO:0000259" key="13">
    <source>
        <dbReference type="Pfam" id="PF01154"/>
    </source>
</evidence>
<keyword evidence="5 11" id="KW-0752">Steroid biosynthesis</keyword>
<dbReference type="FunCoup" id="A0A5N4B1C9">
    <property type="interactions" value="928"/>
</dbReference>
<dbReference type="GO" id="GO:0004421">
    <property type="term" value="F:hydroxymethylglutaryl-CoA synthase activity"/>
    <property type="evidence" value="ECO:0007669"/>
    <property type="project" value="UniProtKB-EC"/>
</dbReference>
<feature type="binding site" evidence="10">
    <location>
        <position position="212"/>
    </location>
    <ligand>
        <name>CoA</name>
        <dbReference type="ChEBI" id="CHEBI:57287"/>
    </ligand>
</feature>
<feature type="active site" description="Acyl-thioester intermediate" evidence="9">
    <location>
        <position position="120"/>
    </location>
</feature>
<dbReference type="NCBIfam" id="TIGR01833">
    <property type="entry name" value="HMG-CoA-S_euk"/>
    <property type="match status" value="1"/>
</dbReference>
<evidence type="ECO:0000313" key="15">
    <source>
        <dbReference type="EMBL" id="KAB0803200.1"/>
    </source>
</evidence>
<dbReference type="InterPro" id="IPR013746">
    <property type="entry name" value="HMG_CoA_synt_C_dom"/>
</dbReference>
<feature type="compositionally biased region" description="Polar residues" evidence="12">
    <location>
        <begin position="672"/>
        <end position="681"/>
    </location>
</feature>
<evidence type="ECO:0000256" key="9">
    <source>
        <dbReference type="PIRSR" id="PIRSR610122-1"/>
    </source>
</evidence>
<accession>A0A5N4B1C9</accession>
<keyword evidence="11" id="KW-0753">Steroid metabolism</keyword>
<dbReference type="GO" id="GO:0010142">
    <property type="term" value="P:farnesyl diphosphate biosynthetic process, mevalonate pathway"/>
    <property type="evidence" value="ECO:0007669"/>
    <property type="project" value="InterPro"/>
</dbReference>
<dbReference type="Pfam" id="PF08540">
    <property type="entry name" value="HMG_CoA_synt_C"/>
    <property type="match status" value="1"/>
</dbReference>
<dbReference type="FunFam" id="3.40.47.10:FF:000008">
    <property type="entry name" value="3-hydroxy-3-methylglutaryl coenzyme A synthase"/>
    <property type="match status" value="1"/>
</dbReference>
<name>A0A5N4B1C9_PHOPY</name>
<dbReference type="Pfam" id="PF01154">
    <property type="entry name" value="HMG_CoA_synt_N"/>
    <property type="match status" value="1"/>
</dbReference>
<gene>
    <name evidence="15" type="ORF">PPYR_00170</name>
</gene>
<comment type="caution">
    <text evidence="15">The sequence shown here is derived from an EMBL/GenBank/DDBJ whole genome shotgun (WGS) entry which is preliminary data.</text>
</comment>
<dbReference type="GO" id="GO:0016126">
    <property type="term" value="P:sterol biosynthetic process"/>
    <property type="evidence" value="ECO:0007669"/>
    <property type="project" value="UniProtKB-KW"/>
</dbReference>
<evidence type="ECO:0000256" key="2">
    <source>
        <dbReference type="ARBA" id="ARBA00007061"/>
    </source>
</evidence>
<evidence type="ECO:0000256" key="4">
    <source>
        <dbReference type="ARBA" id="ARBA00022679"/>
    </source>
</evidence>
<dbReference type="AlphaFoldDB" id="A0A5N4B1C9"/>
<evidence type="ECO:0000256" key="11">
    <source>
        <dbReference type="RuleBase" id="RU364071"/>
    </source>
</evidence>
<evidence type="ECO:0000256" key="1">
    <source>
        <dbReference type="ARBA" id="ARBA00005218"/>
    </source>
</evidence>
<protein>
    <recommendedName>
        <fullName evidence="3 11">Hydroxymethylglutaryl-CoA synthase</fullName>
        <shortName evidence="11">HMG-CoA synthase</shortName>
        <ecNumber evidence="3 11">2.3.3.10</ecNumber>
    </recommendedName>
    <alternativeName>
        <fullName evidence="11">3-hydroxy-3-methylglutaryl coenzyme A synthase</fullName>
    </alternativeName>
</protein>
<evidence type="ECO:0000256" key="3">
    <source>
        <dbReference type="ARBA" id="ARBA00012978"/>
    </source>
</evidence>
<evidence type="ECO:0000313" key="16">
    <source>
        <dbReference type="Proteomes" id="UP000327044"/>
    </source>
</evidence>
<dbReference type="InterPro" id="IPR016039">
    <property type="entry name" value="Thiolase-like"/>
</dbReference>
<comment type="similarity">
    <text evidence="2 11">Belongs to the thiolase-like superfamily. HMG-CoA synthase family.</text>
</comment>
<feature type="region of interest" description="Disordered" evidence="12">
    <location>
        <begin position="654"/>
        <end position="681"/>
    </location>
</feature>
<evidence type="ECO:0000259" key="14">
    <source>
        <dbReference type="Pfam" id="PF08540"/>
    </source>
</evidence>
<feature type="active site" description="Proton donor/acceptor" evidence="9">
    <location>
        <position position="252"/>
    </location>
</feature>
<dbReference type="PANTHER" id="PTHR43323">
    <property type="entry name" value="3-HYDROXY-3-METHYLGLUTARYL COENZYME A SYNTHASE"/>
    <property type="match status" value="1"/>
</dbReference>
<dbReference type="PANTHER" id="PTHR43323:SF2">
    <property type="entry name" value="HYDROXYMETHYLGLUTARYL-COA SYNTHASE"/>
    <property type="match status" value="1"/>
</dbReference>
<organism evidence="15 16">
    <name type="scientific">Photinus pyralis</name>
    <name type="common">Common eastern firefly</name>
    <name type="synonym">Lampyris pyralis</name>
    <dbReference type="NCBI Taxonomy" id="7054"/>
    <lineage>
        <taxon>Eukaryota</taxon>
        <taxon>Metazoa</taxon>
        <taxon>Ecdysozoa</taxon>
        <taxon>Arthropoda</taxon>
        <taxon>Hexapoda</taxon>
        <taxon>Insecta</taxon>
        <taxon>Pterygota</taxon>
        <taxon>Neoptera</taxon>
        <taxon>Endopterygota</taxon>
        <taxon>Coleoptera</taxon>
        <taxon>Polyphaga</taxon>
        <taxon>Elateriformia</taxon>
        <taxon>Elateroidea</taxon>
        <taxon>Lampyridae</taxon>
        <taxon>Lampyrinae</taxon>
        <taxon>Photinus</taxon>
    </lineage>
</organism>
<keyword evidence="6 11" id="KW-0756">Sterol biosynthesis</keyword>
<dbReference type="EC" id="2.3.3.10" evidence="3 11"/>